<dbReference type="AlphaFoldDB" id="G0TR04"/>
<dbReference type="Gene3D" id="3.40.50.300">
    <property type="entry name" value="P-loop containing nucleotide triphosphate hydrolases"/>
    <property type="match status" value="1"/>
</dbReference>
<sequence>MWRQPRHACLRPFGLWRATCATKGVSGDPPQAHPILFDAPVVPRAIGRDTELLQLWQNLLSGRRRQAIIGPDGIGKSTIAAEFCNRARRSERFTCIRWFNAQDSVKCRLMDFFHSVKERKEKNILLVMDGVHDIMKTFQLVPDHPNLYTLLTSNAEIEGNESFAVLKTPPLSECVLAQFTRLSESESSLRFVEEVFRSLGYVPLLMHIAACLMEGETISPETLLHVLRDKGVGAGETLSISHAINVLMDASLASLEATHPGGTEHVEAFAFFNLDNIPYTAVDLIVGEGAGEQFAALLSGLGICTQRWEEPSLSIHPCVATFLQSRADSSALLKSAAVLQSLWPRRWRGTSSTVVYELVEHTRAILSSFDSRKIPVNDDLLMSLDRSATFLAINEGKELGRAAEFWVRAIEANRRDNKQTTEAVRMGRECGRLLHYLRDSRAADVLQYSFELAGNVHGKQSPEAALILGCYAPYLPASPATLQQLNDGVGVLEACISSVDTVLGKEEGRMLLQTVFVLLVCQGQVLQELGDTVPQSLWVAIRNVEERIKSGKWERS</sequence>
<organism evidence="1">
    <name type="scientific">Trypanosoma vivax (strain Y486)</name>
    <dbReference type="NCBI Taxonomy" id="1055687"/>
    <lineage>
        <taxon>Eukaryota</taxon>
        <taxon>Discoba</taxon>
        <taxon>Euglenozoa</taxon>
        <taxon>Kinetoplastea</taxon>
        <taxon>Metakinetoplastina</taxon>
        <taxon>Trypanosomatida</taxon>
        <taxon>Trypanosomatidae</taxon>
        <taxon>Trypanosoma</taxon>
        <taxon>Duttonella</taxon>
    </lineage>
</organism>
<reference evidence="1" key="1">
    <citation type="journal article" date="2012" name="Proc. Natl. Acad. Sci. U.S.A.">
        <title>Antigenic diversity is generated by distinct evolutionary mechanisms in African trypanosome species.</title>
        <authorList>
            <person name="Jackson A.P."/>
            <person name="Berry A."/>
            <person name="Aslett M."/>
            <person name="Allison H.C."/>
            <person name="Burton P."/>
            <person name="Vavrova-Anderson J."/>
            <person name="Brown R."/>
            <person name="Browne H."/>
            <person name="Corton N."/>
            <person name="Hauser H."/>
            <person name="Gamble J."/>
            <person name="Gilderthorp R."/>
            <person name="Marcello L."/>
            <person name="McQuillan J."/>
            <person name="Otto T.D."/>
            <person name="Quail M.A."/>
            <person name="Sanders M.J."/>
            <person name="van Tonder A."/>
            <person name="Ginger M.L."/>
            <person name="Field M.C."/>
            <person name="Barry J.D."/>
            <person name="Hertz-Fowler C."/>
            <person name="Berriman M."/>
        </authorList>
    </citation>
    <scope>NUCLEOTIDE SEQUENCE</scope>
    <source>
        <strain evidence="1">Y486</strain>
    </source>
</reference>
<dbReference type="EMBL" id="HE573017">
    <property type="protein sequence ID" value="CCC46368.1"/>
    <property type="molecule type" value="Genomic_DNA"/>
</dbReference>
<proteinExistence type="predicted"/>
<gene>
    <name evidence="1" type="ORF">TVY486_0100160</name>
</gene>
<name>G0TR04_TRYVY</name>
<dbReference type="SUPFAM" id="SSF52540">
    <property type="entry name" value="P-loop containing nucleoside triphosphate hydrolases"/>
    <property type="match status" value="1"/>
</dbReference>
<protein>
    <recommendedName>
        <fullName evidence="2">AAA+ ATPase domain-containing protein</fullName>
    </recommendedName>
</protein>
<dbReference type="VEuPathDB" id="TriTrypDB:TvY486_0100160"/>
<dbReference type="InterPro" id="IPR027417">
    <property type="entry name" value="P-loop_NTPase"/>
</dbReference>
<dbReference type="OMA" id="HFFASMK"/>
<evidence type="ECO:0008006" key="2">
    <source>
        <dbReference type="Google" id="ProtNLM"/>
    </source>
</evidence>
<evidence type="ECO:0000313" key="1">
    <source>
        <dbReference type="EMBL" id="CCC46368.1"/>
    </source>
</evidence>
<accession>G0TR04</accession>